<evidence type="ECO:0000256" key="1">
    <source>
        <dbReference type="SAM" id="MobiDB-lite"/>
    </source>
</evidence>
<keyword evidence="3" id="KW-1185">Reference proteome</keyword>
<proteinExistence type="predicted"/>
<feature type="compositionally biased region" description="Low complexity" evidence="1">
    <location>
        <begin position="31"/>
        <end position="48"/>
    </location>
</feature>
<feature type="region of interest" description="Disordered" evidence="1">
    <location>
        <begin position="22"/>
        <end position="59"/>
    </location>
</feature>
<protein>
    <submittedName>
        <fullName evidence="2">Uncharacterized protein</fullName>
    </submittedName>
</protein>
<evidence type="ECO:0000313" key="3">
    <source>
        <dbReference type="Proteomes" id="UP000815325"/>
    </source>
</evidence>
<reference evidence="2" key="1">
    <citation type="submission" date="2017-08" db="EMBL/GenBank/DDBJ databases">
        <authorList>
            <person name="Polle J.E."/>
            <person name="Barry K."/>
            <person name="Cushman J."/>
            <person name="Schmutz J."/>
            <person name="Tran D."/>
            <person name="Hathwaick L.T."/>
            <person name="Yim W.C."/>
            <person name="Jenkins J."/>
            <person name="Mckie-Krisberg Z.M."/>
            <person name="Prochnik S."/>
            <person name="Lindquist E."/>
            <person name="Dockter R.B."/>
            <person name="Adam C."/>
            <person name="Molina H."/>
            <person name="Bunkerborg J."/>
            <person name="Jin E."/>
            <person name="Buchheim M."/>
            <person name="Magnuson J."/>
        </authorList>
    </citation>
    <scope>NUCLEOTIDE SEQUENCE</scope>
    <source>
        <strain evidence="2">CCAP 19/18</strain>
    </source>
</reference>
<name>A0ABZ3LN58_DUNSA</name>
<dbReference type="EMBL" id="MU069453">
    <property type="protein sequence ID" value="KAF5842856.1"/>
    <property type="molecule type" value="Genomic_DNA"/>
</dbReference>
<evidence type="ECO:0000313" key="2">
    <source>
        <dbReference type="EMBL" id="KAF5842856.1"/>
    </source>
</evidence>
<comment type="caution">
    <text evidence="2">The sequence shown here is derived from an EMBL/GenBank/DDBJ whole genome shotgun (WGS) entry which is preliminary data.</text>
</comment>
<organism evidence="2 3">
    <name type="scientific">Dunaliella salina</name>
    <name type="common">Green alga</name>
    <name type="synonym">Protococcus salinus</name>
    <dbReference type="NCBI Taxonomy" id="3046"/>
    <lineage>
        <taxon>Eukaryota</taxon>
        <taxon>Viridiplantae</taxon>
        <taxon>Chlorophyta</taxon>
        <taxon>core chlorophytes</taxon>
        <taxon>Chlorophyceae</taxon>
        <taxon>CS clade</taxon>
        <taxon>Chlamydomonadales</taxon>
        <taxon>Dunaliellaceae</taxon>
        <taxon>Dunaliella</taxon>
    </lineage>
</organism>
<sequence>MAMPDALWSLLQQLEAEVAAANTRAGRDSSRSSQSDLASLDQGLLGSAPKTPPSATGGGAGGVGAGALGLGLIGSTPKAPFNLSGGGIGAGLLLEGPQPGHALLSSVVGGGGGTRAAELVVHQAVLVLRRLREQNRKMAKVLSRISREGSIVHQLEDLRASKEAAPNTVPAGDGASGIKFWQELICAKPSRRALYGGAVRWIDAAMAAQDKPQRLDVTRVQLLKYIPFGDGVGWIDVATAAMGSHSNSCYGVVDGPPTFTLCCLGDPSV</sequence>
<accession>A0ABZ3LN58</accession>
<gene>
    <name evidence="2" type="ORF">DUNSADRAFT_4315</name>
</gene>
<dbReference type="Proteomes" id="UP000815325">
    <property type="component" value="Unassembled WGS sequence"/>
</dbReference>